<name>A0A9D1WA34_9SPHI</name>
<dbReference type="InterPro" id="IPR002758">
    <property type="entry name" value="Cation_antiport_E"/>
</dbReference>
<keyword evidence="6 7" id="KW-0472">Membrane</keyword>
<dbReference type="PIRSF" id="PIRSF019239">
    <property type="entry name" value="MrpE"/>
    <property type="match status" value="1"/>
</dbReference>
<evidence type="ECO:0000313" key="9">
    <source>
        <dbReference type="Proteomes" id="UP000824156"/>
    </source>
</evidence>
<dbReference type="GO" id="GO:0005886">
    <property type="term" value="C:plasma membrane"/>
    <property type="evidence" value="ECO:0007669"/>
    <property type="project" value="UniProtKB-SubCell"/>
</dbReference>
<evidence type="ECO:0000256" key="1">
    <source>
        <dbReference type="ARBA" id="ARBA00004651"/>
    </source>
</evidence>
<sequence>MVNNFLMNLLLAFTWLTLSGSFSYGTFIFGFILGFLILWFLHRNDEDISYFTKVPKMIGFLLFFLYEMIVANVQVAYDVITPNYFFRPGIVKYNMHAKTDLEINLLAAVIAMTPGTIVVDVSEDKKSIYIHVMYMKDKQKFLTYVENVLERKLLNALR</sequence>
<dbReference type="GO" id="GO:0008324">
    <property type="term" value="F:monoatomic cation transmembrane transporter activity"/>
    <property type="evidence" value="ECO:0007669"/>
    <property type="project" value="InterPro"/>
</dbReference>
<dbReference type="EMBL" id="DXEZ01000289">
    <property type="protein sequence ID" value="HIX55416.1"/>
    <property type="molecule type" value="Genomic_DNA"/>
</dbReference>
<dbReference type="PANTHER" id="PTHR34584">
    <property type="entry name" value="NA(+)/H(+) ANTIPORTER SUBUNIT E1"/>
    <property type="match status" value="1"/>
</dbReference>
<organism evidence="8 9">
    <name type="scientific">Candidatus Sphingobacterium stercoripullorum</name>
    <dbReference type="NCBI Taxonomy" id="2838759"/>
    <lineage>
        <taxon>Bacteria</taxon>
        <taxon>Pseudomonadati</taxon>
        <taxon>Bacteroidota</taxon>
        <taxon>Sphingobacteriia</taxon>
        <taxon>Sphingobacteriales</taxon>
        <taxon>Sphingobacteriaceae</taxon>
        <taxon>Sphingobacterium</taxon>
    </lineage>
</organism>
<keyword evidence="3" id="KW-1003">Cell membrane</keyword>
<dbReference type="Pfam" id="PF01899">
    <property type="entry name" value="MNHE"/>
    <property type="match status" value="1"/>
</dbReference>
<evidence type="ECO:0000313" key="8">
    <source>
        <dbReference type="EMBL" id="HIX55416.1"/>
    </source>
</evidence>
<feature type="transmembrane region" description="Helical" evidence="7">
    <location>
        <begin position="57"/>
        <end position="77"/>
    </location>
</feature>
<keyword evidence="5 7" id="KW-1133">Transmembrane helix</keyword>
<evidence type="ECO:0000256" key="2">
    <source>
        <dbReference type="ARBA" id="ARBA00006228"/>
    </source>
</evidence>
<dbReference type="PANTHER" id="PTHR34584:SF1">
    <property type="entry name" value="NA(+)_H(+) ANTIPORTER SUBUNIT E1"/>
    <property type="match status" value="1"/>
</dbReference>
<evidence type="ECO:0000256" key="7">
    <source>
        <dbReference type="SAM" id="Phobius"/>
    </source>
</evidence>
<reference evidence="8" key="2">
    <citation type="submission" date="2021-04" db="EMBL/GenBank/DDBJ databases">
        <authorList>
            <person name="Gilroy R."/>
        </authorList>
    </citation>
    <scope>NUCLEOTIDE SEQUENCE</scope>
    <source>
        <strain evidence="8">1719</strain>
    </source>
</reference>
<feature type="transmembrane region" description="Helical" evidence="7">
    <location>
        <begin position="12"/>
        <end position="41"/>
    </location>
</feature>
<proteinExistence type="inferred from homology"/>
<gene>
    <name evidence="8" type="ORF">H9853_10335</name>
</gene>
<evidence type="ECO:0000256" key="4">
    <source>
        <dbReference type="ARBA" id="ARBA00022692"/>
    </source>
</evidence>
<evidence type="ECO:0000256" key="6">
    <source>
        <dbReference type="ARBA" id="ARBA00023136"/>
    </source>
</evidence>
<comment type="subcellular location">
    <subcellularLocation>
        <location evidence="1">Cell membrane</location>
        <topology evidence="1">Multi-pass membrane protein</topology>
    </subcellularLocation>
</comment>
<evidence type="ECO:0000256" key="3">
    <source>
        <dbReference type="ARBA" id="ARBA00022475"/>
    </source>
</evidence>
<keyword evidence="4 7" id="KW-0812">Transmembrane</keyword>
<reference evidence="8" key="1">
    <citation type="journal article" date="2021" name="PeerJ">
        <title>Extensive microbial diversity within the chicken gut microbiome revealed by metagenomics and culture.</title>
        <authorList>
            <person name="Gilroy R."/>
            <person name="Ravi A."/>
            <person name="Getino M."/>
            <person name="Pursley I."/>
            <person name="Horton D.L."/>
            <person name="Alikhan N.F."/>
            <person name="Baker D."/>
            <person name="Gharbi K."/>
            <person name="Hall N."/>
            <person name="Watson M."/>
            <person name="Adriaenssens E.M."/>
            <person name="Foster-Nyarko E."/>
            <person name="Jarju S."/>
            <person name="Secka A."/>
            <person name="Antonio M."/>
            <person name="Oren A."/>
            <person name="Chaudhuri R.R."/>
            <person name="La Ragione R."/>
            <person name="Hildebrand F."/>
            <person name="Pallen M.J."/>
        </authorList>
    </citation>
    <scope>NUCLEOTIDE SEQUENCE</scope>
    <source>
        <strain evidence="8">1719</strain>
    </source>
</reference>
<dbReference type="Proteomes" id="UP000824156">
    <property type="component" value="Unassembled WGS sequence"/>
</dbReference>
<comment type="similarity">
    <text evidence="2">Belongs to the CPA3 antiporters (TC 2.A.63) subunit E family.</text>
</comment>
<comment type="caution">
    <text evidence="8">The sequence shown here is derived from an EMBL/GenBank/DDBJ whole genome shotgun (WGS) entry which is preliminary data.</text>
</comment>
<accession>A0A9D1WA34</accession>
<evidence type="ECO:0000256" key="5">
    <source>
        <dbReference type="ARBA" id="ARBA00022989"/>
    </source>
</evidence>
<protein>
    <submittedName>
        <fullName evidence="8">Na+/H+ antiporter subunit E</fullName>
    </submittedName>
</protein>
<dbReference type="AlphaFoldDB" id="A0A9D1WA34"/>